<keyword evidence="5" id="KW-1185">Reference proteome</keyword>
<protein>
    <recommendedName>
        <fullName evidence="3">DUF4185 domain-containing protein</fullName>
    </recommendedName>
</protein>
<organism evidence="4 5">
    <name type="scientific">Mycolicibacterium murale</name>
    <dbReference type="NCBI Taxonomy" id="182220"/>
    <lineage>
        <taxon>Bacteria</taxon>
        <taxon>Bacillati</taxon>
        <taxon>Actinomycetota</taxon>
        <taxon>Actinomycetes</taxon>
        <taxon>Mycobacteriales</taxon>
        <taxon>Mycobacteriaceae</taxon>
        <taxon>Mycolicibacterium</taxon>
    </lineage>
</organism>
<feature type="compositionally biased region" description="Low complexity" evidence="1">
    <location>
        <begin position="76"/>
        <end position="87"/>
    </location>
</feature>
<feature type="domain" description="DUF4185" evidence="3">
    <location>
        <begin position="264"/>
        <end position="501"/>
    </location>
</feature>
<dbReference type="Proteomes" id="UP000465241">
    <property type="component" value="Unassembled WGS sequence"/>
</dbReference>
<accession>A0A7I9WM26</accession>
<feature type="chain" id="PRO_5029532798" description="DUF4185 domain-containing protein" evidence="2">
    <location>
        <begin position="37"/>
        <end position="642"/>
    </location>
</feature>
<dbReference type="AlphaFoldDB" id="A0A7I9WM26"/>
<keyword evidence="2" id="KW-0732">Signal</keyword>
<reference evidence="4 5" key="1">
    <citation type="journal article" date="2019" name="Emerg. Microbes Infect.">
        <title>Comprehensive subspecies identification of 175 nontuberculous mycobacteria species based on 7547 genomic profiles.</title>
        <authorList>
            <person name="Matsumoto Y."/>
            <person name="Kinjo T."/>
            <person name="Motooka D."/>
            <person name="Nabeya D."/>
            <person name="Jung N."/>
            <person name="Uechi K."/>
            <person name="Horii T."/>
            <person name="Iida T."/>
            <person name="Fujita J."/>
            <person name="Nakamura S."/>
        </authorList>
    </citation>
    <scope>NUCLEOTIDE SEQUENCE [LARGE SCALE GENOMIC DNA]</scope>
    <source>
        <strain evidence="4 5">JCM 13392</strain>
    </source>
</reference>
<evidence type="ECO:0000313" key="5">
    <source>
        <dbReference type="Proteomes" id="UP000465241"/>
    </source>
</evidence>
<dbReference type="Pfam" id="PF13810">
    <property type="entry name" value="DUF4185"/>
    <property type="match status" value="2"/>
</dbReference>
<feature type="domain" description="DUF4185" evidence="3">
    <location>
        <begin position="534"/>
        <end position="631"/>
    </location>
</feature>
<feature type="region of interest" description="Disordered" evidence="1">
    <location>
        <begin position="31"/>
        <end position="197"/>
    </location>
</feature>
<sequence length="642" mass="68175">MGATKNAATHIGRIGGLAVALGVGAAIASGAGAAWADSTDSAPSQSQTSDTKTESKASATTSSGSKYTDSKKESKQQAGGSKSGSTQRDSTAESAEDKTDAAGDDTAESDDKTSAKSERSNKAEKKLSSSRYGRSNDTDAEPAAEVTADASEDADDVEESSASAVVTTVVASTSPTATETEEAAPEAPDEPDSAPVTPALTSMLAWVRKETARHLTFTSSSAVSVHTVAAAVVDPLPSRLPSTPLGWVTGSGTRWLDGKPVNATQNTSTEFGIGSTDLGIMWDGGTINGERFVHVAFGDSFRGPRMTGEWLNNALLISYDRDLQSGLELADTGRVLGQFIDRSRGQLGLFSSEVTVIPTAGIQIDGTQYVNYMSVRSWDTPGRWTTNYSAITQFYPGSDGGDWRIVPSTIRSAGWLRSSTPYRAGDQNFQQMAYVLQPEDQVAEGDPRYLYAFGTPSGRAGSAYLSRVAEGDVTDLSKYDYWDGNKWVRGNAAVAKPVIGSNRSSGLFGFVVDWANDPNVFGGYLGGLFGPKTGGNVSEMSVQYNEYLDKYVVLYGDGNNNIQMRVADTPEAAWSAPVQLASSEAYPGLYAPMIHPWSGTGLLEDSSGDSDYNNLYWNMSIWGDYNVVLMQTDLSPLRPVEV</sequence>
<feature type="compositionally biased region" description="Polar residues" evidence="1">
    <location>
        <begin position="38"/>
        <end position="47"/>
    </location>
</feature>
<proteinExistence type="predicted"/>
<feature type="signal peptide" evidence="2">
    <location>
        <begin position="1"/>
        <end position="36"/>
    </location>
</feature>
<feature type="compositionally biased region" description="Low complexity" evidence="1">
    <location>
        <begin position="160"/>
        <end position="178"/>
    </location>
</feature>
<gene>
    <name evidence="4" type="ORF">MMUR_27850</name>
</gene>
<dbReference type="EMBL" id="BLKT01000003">
    <property type="protein sequence ID" value="GFG58649.1"/>
    <property type="molecule type" value="Genomic_DNA"/>
</dbReference>
<comment type="caution">
    <text evidence="4">The sequence shown here is derived from an EMBL/GenBank/DDBJ whole genome shotgun (WGS) entry which is preliminary data.</text>
</comment>
<evidence type="ECO:0000256" key="1">
    <source>
        <dbReference type="SAM" id="MobiDB-lite"/>
    </source>
</evidence>
<dbReference type="RefSeq" id="WP_193489419.1">
    <property type="nucleotide sequence ID" value="NZ_BAAAMC010000056.1"/>
</dbReference>
<feature type="compositionally biased region" description="Basic and acidic residues" evidence="1">
    <location>
        <begin position="109"/>
        <end position="127"/>
    </location>
</feature>
<feature type="compositionally biased region" description="Acidic residues" evidence="1">
    <location>
        <begin position="179"/>
        <end position="192"/>
    </location>
</feature>
<evidence type="ECO:0000313" key="4">
    <source>
        <dbReference type="EMBL" id="GFG58649.1"/>
    </source>
</evidence>
<name>A0A7I9WM26_9MYCO</name>
<evidence type="ECO:0000259" key="3">
    <source>
        <dbReference type="Pfam" id="PF13810"/>
    </source>
</evidence>
<evidence type="ECO:0000256" key="2">
    <source>
        <dbReference type="SAM" id="SignalP"/>
    </source>
</evidence>
<dbReference type="InterPro" id="IPR025442">
    <property type="entry name" value="DUF4185"/>
</dbReference>
<feature type="compositionally biased region" description="Low complexity" evidence="1">
    <location>
        <begin position="56"/>
        <end position="67"/>
    </location>
</feature>
<feature type="compositionally biased region" description="Acidic residues" evidence="1">
    <location>
        <begin position="150"/>
        <end position="159"/>
    </location>
</feature>